<feature type="transmembrane region" description="Helical" evidence="1">
    <location>
        <begin position="101"/>
        <end position="119"/>
    </location>
</feature>
<dbReference type="EMBL" id="JAASRS010000001">
    <property type="protein sequence ID" value="NIK15507.1"/>
    <property type="molecule type" value="Genomic_DNA"/>
</dbReference>
<proteinExistence type="predicted"/>
<keyword evidence="1" id="KW-0812">Transmembrane</keyword>
<feature type="transmembrane region" description="Helical" evidence="1">
    <location>
        <begin position="131"/>
        <end position="150"/>
    </location>
</feature>
<organism evidence="2 3">
    <name type="scientific">Saccharococcus thermophilus</name>
    <dbReference type="NCBI Taxonomy" id="29396"/>
    <lineage>
        <taxon>Bacteria</taxon>
        <taxon>Bacillati</taxon>
        <taxon>Bacillota</taxon>
        <taxon>Bacilli</taxon>
        <taxon>Bacillales</taxon>
        <taxon>Anoxybacillaceae</taxon>
        <taxon>Saccharococcus</taxon>
    </lineage>
</organism>
<feature type="transmembrane region" description="Helical" evidence="1">
    <location>
        <begin position="73"/>
        <end position="94"/>
    </location>
</feature>
<evidence type="ECO:0000313" key="2">
    <source>
        <dbReference type="EMBL" id="NIK15507.1"/>
    </source>
</evidence>
<evidence type="ECO:0008006" key="4">
    <source>
        <dbReference type="Google" id="ProtNLM"/>
    </source>
</evidence>
<name>A0A846MFM8_9BACL</name>
<keyword evidence="1" id="KW-0472">Membrane</keyword>
<dbReference type="InterPro" id="IPR025440">
    <property type="entry name" value="DUF4306"/>
</dbReference>
<protein>
    <recommendedName>
        <fullName evidence="4">DUF4306 domain-containing protein</fullName>
    </recommendedName>
</protein>
<reference evidence="2 3" key="1">
    <citation type="submission" date="2020-03" db="EMBL/GenBank/DDBJ databases">
        <title>Genomic Encyclopedia of Archaeal and Bacterial Type Strains, Phase II (KMG-II): from individual species to whole genera.</title>
        <authorList>
            <person name="Goeker M."/>
        </authorList>
    </citation>
    <scope>NUCLEOTIDE SEQUENCE [LARGE SCALE GENOMIC DNA]</scope>
    <source>
        <strain evidence="2 3">DSM 4749</strain>
    </source>
</reference>
<evidence type="ECO:0000313" key="3">
    <source>
        <dbReference type="Proteomes" id="UP000532769"/>
    </source>
</evidence>
<dbReference type="Pfam" id="PF14154">
    <property type="entry name" value="DUF4306"/>
    <property type="match status" value="1"/>
</dbReference>
<evidence type="ECO:0000256" key="1">
    <source>
        <dbReference type="SAM" id="Phobius"/>
    </source>
</evidence>
<sequence>MNRMLFIFQYVLAFMLLAFSTFASWYEGSELRDIPWEWKYSAFFSKMFNGEVTESSDISQLDHFIYAAKFKPIFPMLMMFSLIYIFILSGYLLLKYNTKKLMVFHFCLGIMFLLLETMVSNSPTVGGKYFTSLFIISCVLNFIISLILFLKLRKRNGEFQNNVFKLPWKIFRIAFSS</sequence>
<dbReference type="AlphaFoldDB" id="A0A846MFM8"/>
<gene>
    <name evidence="2" type="ORF">BDD39_002017</name>
</gene>
<keyword evidence="1" id="KW-1133">Transmembrane helix</keyword>
<dbReference type="RefSeq" id="WP_166910457.1">
    <property type="nucleotide sequence ID" value="NZ_JAASRS010000001.1"/>
</dbReference>
<comment type="caution">
    <text evidence="2">The sequence shown here is derived from an EMBL/GenBank/DDBJ whole genome shotgun (WGS) entry which is preliminary data.</text>
</comment>
<dbReference type="Proteomes" id="UP000532769">
    <property type="component" value="Unassembled WGS sequence"/>
</dbReference>
<accession>A0A846MFM8</accession>
<keyword evidence="3" id="KW-1185">Reference proteome</keyword>